<dbReference type="Proteomes" id="UP000221202">
    <property type="component" value="Segment"/>
</dbReference>
<reference evidence="1 2" key="1">
    <citation type="submission" date="2017-06" db="EMBL/GenBank/DDBJ databases">
        <authorList>
            <person name="Chamberlain C."/>
            <person name="Harders C."/>
            <person name="Smith S."/>
            <person name="Stukey J."/>
            <person name="Best A."/>
            <person name="Garlena R.A."/>
            <person name="Russell D.A."/>
            <person name="Pope W.H."/>
            <person name="Jacobs-Sera D."/>
            <person name="Hendrix R.W."/>
            <person name="Hatfull G.F."/>
        </authorList>
    </citation>
    <scope>NUCLEOTIDE SEQUENCE [LARGE SCALE GENOMIC DNA]</scope>
</reference>
<dbReference type="RefSeq" id="YP_009951861.1">
    <property type="nucleotide sequence ID" value="NC_051605.1"/>
</dbReference>
<dbReference type="KEGG" id="vg:60323302"/>
<name>A0A222ZLR4_9CAUD</name>
<protein>
    <submittedName>
        <fullName evidence="1">Uncharacterized protein</fullName>
    </submittedName>
</protein>
<dbReference type="GeneID" id="60323302"/>
<evidence type="ECO:0000313" key="1">
    <source>
        <dbReference type="EMBL" id="ASR85693.1"/>
    </source>
</evidence>
<keyword evidence="2" id="KW-1185">Reference proteome</keyword>
<organism evidence="1 2">
    <name type="scientific">Mycobacterium phage Amgine</name>
    <dbReference type="NCBI Taxonomy" id="2015817"/>
    <lineage>
        <taxon>Viruses</taxon>
        <taxon>Duplodnaviria</taxon>
        <taxon>Heunggongvirae</taxon>
        <taxon>Uroviricota</taxon>
        <taxon>Caudoviricetes</taxon>
        <taxon>Weiservirinae</taxon>
        <taxon>Amginevirus</taxon>
        <taxon>Amginevirus amgine</taxon>
    </lineage>
</organism>
<gene>
    <name evidence="1" type="primary">93</name>
    <name evidence="1" type="ORF">SEA_AMGINE_93</name>
</gene>
<dbReference type="EMBL" id="MF324915">
    <property type="protein sequence ID" value="ASR85693.1"/>
    <property type="molecule type" value="Genomic_DNA"/>
</dbReference>
<proteinExistence type="predicted"/>
<evidence type="ECO:0000313" key="2">
    <source>
        <dbReference type="Proteomes" id="UP000221202"/>
    </source>
</evidence>
<accession>A0A222ZLR4</accession>
<sequence length="40" mass="4521">MAAAQCNTCDWFRSADRHDTACMIADQHEAKTGHTEIEVR</sequence>